<dbReference type="GeneTree" id="ENSGT00940000180737"/>
<name>A0A4W5KQB0_9TELE</name>
<evidence type="ECO:0000256" key="1">
    <source>
        <dbReference type="SAM" id="Phobius"/>
    </source>
</evidence>
<keyword evidence="1" id="KW-0812">Transmembrane</keyword>
<keyword evidence="3" id="KW-1185">Reference proteome</keyword>
<organism evidence="2 3">
    <name type="scientific">Hucho hucho</name>
    <name type="common">huchen</name>
    <dbReference type="NCBI Taxonomy" id="62062"/>
    <lineage>
        <taxon>Eukaryota</taxon>
        <taxon>Metazoa</taxon>
        <taxon>Chordata</taxon>
        <taxon>Craniata</taxon>
        <taxon>Vertebrata</taxon>
        <taxon>Euteleostomi</taxon>
        <taxon>Actinopterygii</taxon>
        <taxon>Neopterygii</taxon>
        <taxon>Teleostei</taxon>
        <taxon>Protacanthopterygii</taxon>
        <taxon>Salmoniformes</taxon>
        <taxon>Salmonidae</taxon>
        <taxon>Salmoninae</taxon>
        <taxon>Hucho</taxon>
    </lineage>
</organism>
<reference evidence="3" key="1">
    <citation type="submission" date="2018-06" db="EMBL/GenBank/DDBJ databases">
        <title>Genome assembly of Danube salmon.</title>
        <authorList>
            <person name="Macqueen D.J."/>
            <person name="Gundappa M.K."/>
        </authorList>
    </citation>
    <scope>NUCLEOTIDE SEQUENCE [LARGE SCALE GENOMIC DNA]</scope>
</reference>
<dbReference type="STRING" id="62062.ENSHHUP00000019473"/>
<dbReference type="AlphaFoldDB" id="A0A4W5KQB0"/>
<evidence type="ECO:0000313" key="3">
    <source>
        <dbReference type="Proteomes" id="UP000314982"/>
    </source>
</evidence>
<feature type="transmembrane region" description="Helical" evidence="1">
    <location>
        <begin position="98"/>
        <end position="122"/>
    </location>
</feature>
<keyword evidence="1" id="KW-1133">Transmembrane helix</keyword>
<evidence type="ECO:0008006" key="4">
    <source>
        <dbReference type="Google" id="ProtNLM"/>
    </source>
</evidence>
<reference evidence="2" key="3">
    <citation type="submission" date="2025-09" db="UniProtKB">
        <authorList>
            <consortium name="Ensembl"/>
        </authorList>
    </citation>
    <scope>IDENTIFICATION</scope>
</reference>
<reference evidence="2" key="2">
    <citation type="submission" date="2025-08" db="UniProtKB">
        <authorList>
            <consortium name="Ensembl"/>
        </authorList>
    </citation>
    <scope>IDENTIFICATION</scope>
</reference>
<evidence type="ECO:0000313" key="2">
    <source>
        <dbReference type="Ensembl" id="ENSHHUP00000019473.1"/>
    </source>
</evidence>
<proteinExistence type="predicted"/>
<sequence length="137" mass="15016">MAMIERQAKGPDQQIEQNEGPVVDLSAQGLQKLDPSFTCSDETHTLILDRNHIMKLDHLERSRGLQQLSVAGNRLVRMMGVPCIFVPLHSTFSLCSRFVFALSPALLLTTISFTCLSLFLSLSLSLPPTGLLPGTPP</sequence>
<keyword evidence="1" id="KW-0472">Membrane</keyword>
<dbReference type="Ensembl" id="ENSHHUT00000020193.1">
    <property type="protein sequence ID" value="ENSHHUP00000019473.1"/>
    <property type="gene ID" value="ENSHHUG00000012178.1"/>
</dbReference>
<accession>A0A4W5KQB0</accession>
<dbReference type="Proteomes" id="UP000314982">
    <property type="component" value="Unassembled WGS sequence"/>
</dbReference>
<dbReference type="SUPFAM" id="SSF52058">
    <property type="entry name" value="L domain-like"/>
    <property type="match status" value="1"/>
</dbReference>
<protein>
    <recommendedName>
        <fullName evidence="4">Centrosomal protein 97</fullName>
    </recommendedName>
</protein>